<evidence type="ECO:0000313" key="3">
    <source>
        <dbReference type="EMBL" id="MDF8264209.1"/>
    </source>
</evidence>
<feature type="domain" description="TadE-like" evidence="2">
    <location>
        <begin position="17"/>
        <end position="59"/>
    </location>
</feature>
<dbReference type="Proteomes" id="UP001528912">
    <property type="component" value="Unassembled WGS sequence"/>
</dbReference>
<keyword evidence="1" id="KW-0472">Membrane</keyword>
<sequence>MIVRLGRPAEGVRSDGGSAVAEFAMVSALVIVLFLAAFQLGFALHVRNTLIAHASEGARYGARADSSPSQGAERTRYLIRSSVSGRYATGVSADRTTEGGAAVVRVSVVAPLPVIGPFGPGGELKVSARAYAEDQ</sequence>
<keyword evidence="1" id="KW-1133">Transmembrane helix</keyword>
<dbReference type="EMBL" id="JAROAV010000025">
    <property type="protein sequence ID" value="MDF8264209.1"/>
    <property type="molecule type" value="Genomic_DNA"/>
</dbReference>
<dbReference type="Pfam" id="PF07811">
    <property type="entry name" value="TadE"/>
    <property type="match status" value="1"/>
</dbReference>
<keyword evidence="4" id="KW-1185">Reference proteome</keyword>
<feature type="transmembrane region" description="Helical" evidence="1">
    <location>
        <begin position="23"/>
        <end position="44"/>
    </location>
</feature>
<evidence type="ECO:0000313" key="4">
    <source>
        <dbReference type="Proteomes" id="UP001528912"/>
    </source>
</evidence>
<protein>
    <submittedName>
        <fullName evidence="3">TadE/TadG family type IV pilus assembly protein</fullName>
    </submittedName>
</protein>
<organism evidence="3 4">
    <name type="scientific">Luteipulveratus flavus</name>
    <dbReference type="NCBI Taxonomy" id="3031728"/>
    <lineage>
        <taxon>Bacteria</taxon>
        <taxon>Bacillati</taxon>
        <taxon>Actinomycetota</taxon>
        <taxon>Actinomycetes</taxon>
        <taxon>Micrococcales</taxon>
        <taxon>Dermacoccaceae</taxon>
        <taxon>Luteipulveratus</taxon>
    </lineage>
</organism>
<keyword evidence="1" id="KW-0812">Transmembrane</keyword>
<dbReference type="RefSeq" id="WP_277191829.1">
    <property type="nucleotide sequence ID" value="NZ_JAROAV010000025.1"/>
</dbReference>
<name>A0ABT6C5L8_9MICO</name>
<proteinExistence type="predicted"/>
<accession>A0ABT6C5L8</accession>
<reference evidence="3 4" key="1">
    <citation type="submission" date="2023-03" db="EMBL/GenBank/DDBJ databases">
        <title>YIM 133296 draft genome.</title>
        <authorList>
            <person name="Xiong L."/>
        </authorList>
    </citation>
    <scope>NUCLEOTIDE SEQUENCE [LARGE SCALE GENOMIC DNA]</scope>
    <source>
        <strain evidence="3 4">YIM 133296</strain>
    </source>
</reference>
<evidence type="ECO:0000259" key="2">
    <source>
        <dbReference type="Pfam" id="PF07811"/>
    </source>
</evidence>
<evidence type="ECO:0000256" key="1">
    <source>
        <dbReference type="SAM" id="Phobius"/>
    </source>
</evidence>
<comment type="caution">
    <text evidence="3">The sequence shown here is derived from an EMBL/GenBank/DDBJ whole genome shotgun (WGS) entry which is preliminary data.</text>
</comment>
<dbReference type="InterPro" id="IPR012495">
    <property type="entry name" value="TadE-like_dom"/>
</dbReference>
<gene>
    <name evidence="3" type="ORF">P4R38_08150</name>
</gene>